<sequence>MLASTVFSGPPAYLLQPVTATAVFYTLVNAVWTVHWFYAVTSLLRIPHVRQALFPADYSSQSCTRRLRLFVVAISGATSPLHGLITVLLFAKAMAGNLVAVSVWLHSREVSVRQRPLFSFARGAWDSFYRDQCSWRRALADLRGCDAPQRHPQHGRRFDLHDSRHGLHGLVRCHVPPLDHPFPDVHPRDPEPPTPPGVSSAKPSPTRSGKCSRACLARRS</sequence>
<gene>
    <name evidence="3" type="ORF">AMAG_14663</name>
</gene>
<evidence type="ECO:0000256" key="1">
    <source>
        <dbReference type="SAM" id="MobiDB-lite"/>
    </source>
</evidence>
<accession>A0A0L0T780</accession>
<feature type="compositionally biased region" description="Basic and acidic residues" evidence="1">
    <location>
        <begin position="181"/>
        <end position="191"/>
    </location>
</feature>
<dbReference type="EMBL" id="GG745366">
    <property type="protein sequence ID" value="KNE70541.1"/>
    <property type="molecule type" value="Genomic_DNA"/>
</dbReference>
<protein>
    <submittedName>
        <fullName evidence="3">Uncharacterized protein</fullName>
    </submittedName>
</protein>
<evidence type="ECO:0000313" key="4">
    <source>
        <dbReference type="Proteomes" id="UP000054350"/>
    </source>
</evidence>
<feature type="transmembrane region" description="Helical" evidence="2">
    <location>
        <begin position="22"/>
        <end position="46"/>
    </location>
</feature>
<dbReference type="VEuPathDB" id="FungiDB:AMAG_14663"/>
<organism evidence="3 4">
    <name type="scientific">Allomyces macrogynus (strain ATCC 38327)</name>
    <name type="common">Allomyces javanicus var. macrogynus</name>
    <dbReference type="NCBI Taxonomy" id="578462"/>
    <lineage>
        <taxon>Eukaryota</taxon>
        <taxon>Fungi</taxon>
        <taxon>Fungi incertae sedis</taxon>
        <taxon>Blastocladiomycota</taxon>
        <taxon>Blastocladiomycetes</taxon>
        <taxon>Blastocladiales</taxon>
        <taxon>Blastocladiaceae</taxon>
        <taxon>Allomyces</taxon>
    </lineage>
</organism>
<dbReference type="Proteomes" id="UP000054350">
    <property type="component" value="Unassembled WGS sequence"/>
</dbReference>
<feature type="transmembrane region" description="Helical" evidence="2">
    <location>
        <begin position="67"/>
        <end position="91"/>
    </location>
</feature>
<keyword evidence="2" id="KW-0472">Membrane</keyword>
<reference evidence="3 4" key="1">
    <citation type="submission" date="2009-11" db="EMBL/GenBank/DDBJ databases">
        <title>Annotation of Allomyces macrogynus ATCC 38327.</title>
        <authorList>
            <consortium name="The Broad Institute Genome Sequencing Platform"/>
            <person name="Russ C."/>
            <person name="Cuomo C."/>
            <person name="Burger G."/>
            <person name="Gray M.W."/>
            <person name="Holland P.W.H."/>
            <person name="King N."/>
            <person name="Lang F.B.F."/>
            <person name="Roger A.J."/>
            <person name="Ruiz-Trillo I."/>
            <person name="Young S.K."/>
            <person name="Zeng Q."/>
            <person name="Gargeya S."/>
            <person name="Fitzgerald M."/>
            <person name="Haas B."/>
            <person name="Abouelleil A."/>
            <person name="Alvarado L."/>
            <person name="Arachchi H.M."/>
            <person name="Berlin A."/>
            <person name="Chapman S.B."/>
            <person name="Gearin G."/>
            <person name="Goldberg J."/>
            <person name="Griggs A."/>
            <person name="Gujja S."/>
            <person name="Hansen M."/>
            <person name="Heiman D."/>
            <person name="Howarth C."/>
            <person name="Larimer J."/>
            <person name="Lui A."/>
            <person name="MacDonald P.J.P."/>
            <person name="McCowen C."/>
            <person name="Montmayeur A."/>
            <person name="Murphy C."/>
            <person name="Neiman D."/>
            <person name="Pearson M."/>
            <person name="Priest M."/>
            <person name="Roberts A."/>
            <person name="Saif S."/>
            <person name="Shea T."/>
            <person name="Sisk P."/>
            <person name="Stolte C."/>
            <person name="Sykes S."/>
            <person name="Wortman J."/>
            <person name="Nusbaum C."/>
            <person name="Birren B."/>
        </authorList>
    </citation>
    <scope>NUCLEOTIDE SEQUENCE [LARGE SCALE GENOMIC DNA]</scope>
    <source>
        <strain evidence="3 4">ATCC 38327</strain>
    </source>
</reference>
<dbReference type="AlphaFoldDB" id="A0A0L0T780"/>
<proteinExistence type="predicted"/>
<name>A0A0L0T780_ALLM3</name>
<keyword evidence="2" id="KW-1133">Transmembrane helix</keyword>
<feature type="region of interest" description="Disordered" evidence="1">
    <location>
        <begin position="181"/>
        <end position="220"/>
    </location>
</feature>
<reference evidence="4" key="2">
    <citation type="submission" date="2009-11" db="EMBL/GenBank/DDBJ databases">
        <title>The Genome Sequence of Allomyces macrogynus strain ATCC 38327.</title>
        <authorList>
            <consortium name="The Broad Institute Genome Sequencing Platform"/>
            <person name="Russ C."/>
            <person name="Cuomo C."/>
            <person name="Shea T."/>
            <person name="Young S.K."/>
            <person name="Zeng Q."/>
            <person name="Koehrsen M."/>
            <person name="Haas B."/>
            <person name="Borodovsky M."/>
            <person name="Guigo R."/>
            <person name="Alvarado L."/>
            <person name="Berlin A."/>
            <person name="Borenstein D."/>
            <person name="Chen Z."/>
            <person name="Engels R."/>
            <person name="Freedman E."/>
            <person name="Gellesch M."/>
            <person name="Goldberg J."/>
            <person name="Griggs A."/>
            <person name="Gujja S."/>
            <person name="Heiman D."/>
            <person name="Hepburn T."/>
            <person name="Howarth C."/>
            <person name="Jen D."/>
            <person name="Larson L."/>
            <person name="Lewis B."/>
            <person name="Mehta T."/>
            <person name="Park D."/>
            <person name="Pearson M."/>
            <person name="Roberts A."/>
            <person name="Saif S."/>
            <person name="Shenoy N."/>
            <person name="Sisk P."/>
            <person name="Stolte C."/>
            <person name="Sykes S."/>
            <person name="Walk T."/>
            <person name="White J."/>
            <person name="Yandava C."/>
            <person name="Burger G."/>
            <person name="Gray M.W."/>
            <person name="Holland P.W.H."/>
            <person name="King N."/>
            <person name="Lang F.B.F."/>
            <person name="Roger A.J."/>
            <person name="Ruiz-Trillo I."/>
            <person name="Lander E."/>
            <person name="Nusbaum C."/>
        </authorList>
    </citation>
    <scope>NUCLEOTIDE SEQUENCE [LARGE SCALE GENOMIC DNA]</scope>
    <source>
        <strain evidence="4">ATCC 38327</strain>
    </source>
</reference>
<evidence type="ECO:0000313" key="3">
    <source>
        <dbReference type="EMBL" id="KNE70541.1"/>
    </source>
</evidence>
<keyword evidence="2" id="KW-0812">Transmembrane</keyword>
<keyword evidence="4" id="KW-1185">Reference proteome</keyword>
<evidence type="ECO:0000256" key="2">
    <source>
        <dbReference type="SAM" id="Phobius"/>
    </source>
</evidence>